<dbReference type="Proteomes" id="UP001166304">
    <property type="component" value="Unassembled WGS sequence"/>
</dbReference>
<dbReference type="AlphaFoldDB" id="A0AA41G5K6"/>
<evidence type="ECO:0000313" key="2">
    <source>
        <dbReference type="Proteomes" id="UP001166304"/>
    </source>
</evidence>
<dbReference type="EMBL" id="JAHQXE010000010">
    <property type="protein sequence ID" value="MBV0903929.1"/>
    <property type="molecule type" value="Genomic_DNA"/>
</dbReference>
<organism evidence="1 2">
    <name type="scientific">Haloarcula salina</name>
    <dbReference type="NCBI Taxonomy" id="1429914"/>
    <lineage>
        <taxon>Archaea</taxon>
        <taxon>Methanobacteriati</taxon>
        <taxon>Methanobacteriota</taxon>
        <taxon>Stenosarchaea group</taxon>
        <taxon>Halobacteria</taxon>
        <taxon>Halobacteriales</taxon>
        <taxon>Haloarculaceae</taxon>
        <taxon>Haloarcula</taxon>
    </lineage>
</organism>
<gene>
    <name evidence="1" type="ORF">KTS37_19260</name>
</gene>
<sequence>MTGDTPNTDRCRFTTEASSSHHNRRIVYLTVDGEQFAIPAFEAREFFRHLSTTLGCLEGFNADIYTEINEMVRDDRDKGVGGDR</sequence>
<comment type="caution">
    <text evidence="1">The sequence shown here is derived from an EMBL/GenBank/DDBJ whole genome shotgun (WGS) entry which is preliminary data.</text>
</comment>
<evidence type="ECO:0000313" key="1">
    <source>
        <dbReference type="EMBL" id="MBV0903929.1"/>
    </source>
</evidence>
<name>A0AA41G5K6_9EURY</name>
<protein>
    <submittedName>
        <fullName evidence="1">Uncharacterized protein</fullName>
    </submittedName>
</protein>
<reference evidence="1" key="1">
    <citation type="submission" date="2021-06" db="EMBL/GenBank/DDBJ databases">
        <title>New haloarchaea isolates fom saline soil.</title>
        <authorList>
            <person name="Duran-Viseras A."/>
            <person name="Sanchez-Porro C.S."/>
            <person name="Ventosa A."/>
        </authorList>
    </citation>
    <scope>NUCLEOTIDE SEQUENCE</scope>
    <source>
        <strain evidence="1">JCM 18369</strain>
    </source>
</reference>
<accession>A0AA41G5K6</accession>
<keyword evidence="2" id="KW-1185">Reference proteome</keyword>
<proteinExistence type="predicted"/>
<dbReference type="RefSeq" id="WP_217284985.1">
    <property type="nucleotide sequence ID" value="NZ_JAHQXE010000010.1"/>
</dbReference>